<dbReference type="EMBL" id="JBEZAM010000009">
    <property type="protein sequence ID" value="MEU7293606.1"/>
    <property type="molecule type" value="Genomic_DNA"/>
</dbReference>
<comment type="subcellular location">
    <subcellularLocation>
        <location evidence="1">Cell membrane</location>
        <topology evidence="1">Multi-pass membrane protein</topology>
    </subcellularLocation>
</comment>
<name>A0ABV3CUN7_STREX</name>
<evidence type="ECO:0000256" key="5">
    <source>
        <dbReference type="ARBA" id="ARBA00023136"/>
    </source>
</evidence>
<reference evidence="8 9" key="1">
    <citation type="submission" date="2024-06" db="EMBL/GenBank/DDBJ databases">
        <title>The Natural Products Discovery Center: Release of the First 8490 Sequenced Strains for Exploring Actinobacteria Biosynthetic Diversity.</title>
        <authorList>
            <person name="Kalkreuter E."/>
            <person name="Kautsar S.A."/>
            <person name="Yang D."/>
            <person name="Bader C.D."/>
            <person name="Teijaro C.N."/>
            <person name="Fluegel L."/>
            <person name="Davis C.M."/>
            <person name="Simpson J.R."/>
            <person name="Lauterbach L."/>
            <person name="Steele A.D."/>
            <person name="Gui C."/>
            <person name="Meng S."/>
            <person name="Li G."/>
            <person name="Viehrig K."/>
            <person name="Ye F."/>
            <person name="Su P."/>
            <person name="Kiefer A.F."/>
            <person name="Nichols A."/>
            <person name="Cepeda A.J."/>
            <person name="Yan W."/>
            <person name="Fan B."/>
            <person name="Jiang Y."/>
            <person name="Adhikari A."/>
            <person name="Zheng C.-J."/>
            <person name="Schuster L."/>
            <person name="Cowan T.M."/>
            <person name="Smanski M.J."/>
            <person name="Chevrette M.G."/>
            <person name="De Carvalho L.P.S."/>
            <person name="Shen B."/>
        </authorList>
    </citation>
    <scope>NUCLEOTIDE SEQUENCE [LARGE SCALE GENOMIC DNA]</scope>
    <source>
        <strain evidence="8 9">NPDC045705</strain>
    </source>
</reference>
<dbReference type="InterPro" id="IPR003838">
    <property type="entry name" value="ABC3_permease_C"/>
</dbReference>
<sequence length="114" mass="11517">MVLDTRDRVRDLGVHKALGMTPRQTITQVLTSVGAIGVVAGVIEVPLGVALHRLVMPAMGRAAGTTIPPADIDVCGAPLLLLLAAAGVVIAIAGALPPAGWAARTATARALRAE</sequence>
<dbReference type="RefSeq" id="WP_359205902.1">
    <property type="nucleotide sequence ID" value="NZ_JBEZAM010000009.1"/>
</dbReference>
<keyword evidence="4 6" id="KW-1133">Transmembrane helix</keyword>
<dbReference type="Pfam" id="PF02687">
    <property type="entry name" value="FtsX"/>
    <property type="match status" value="1"/>
</dbReference>
<comment type="caution">
    <text evidence="8">The sequence shown here is derived from an EMBL/GenBank/DDBJ whole genome shotgun (WGS) entry which is preliminary data.</text>
</comment>
<gene>
    <name evidence="8" type="ORF">AB0A76_10430</name>
</gene>
<accession>A0ABV3CUN7</accession>
<evidence type="ECO:0000313" key="8">
    <source>
        <dbReference type="EMBL" id="MEU7293606.1"/>
    </source>
</evidence>
<keyword evidence="2" id="KW-1003">Cell membrane</keyword>
<proteinExistence type="predicted"/>
<evidence type="ECO:0000256" key="6">
    <source>
        <dbReference type="SAM" id="Phobius"/>
    </source>
</evidence>
<organism evidence="8 9">
    <name type="scientific">Streptomyces exfoliatus</name>
    <name type="common">Streptomyces hydrogenans</name>
    <dbReference type="NCBI Taxonomy" id="1905"/>
    <lineage>
        <taxon>Bacteria</taxon>
        <taxon>Bacillati</taxon>
        <taxon>Actinomycetota</taxon>
        <taxon>Actinomycetes</taxon>
        <taxon>Kitasatosporales</taxon>
        <taxon>Streptomycetaceae</taxon>
        <taxon>Streptomyces</taxon>
    </lineage>
</organism>
<dbReference type="Proteomes" id="UP001551210">
    <property type="component" value="Unassembled WGS sequence"/>
</dbReference>
<evidence type="ECO:0000256" key="4">
    <source>
        <dbReference type="ARBA" id="ARBA00022989"/>
    </source>
</evidence>
<feature type="domain" description="ABC3 transporter permease C-terminal" evidence="7">
    <location>
        <begin position="5"/>
        <end position="91"/>
    </location>
</feature>
<evidence type="ECO:0000256" key="2">
    <source>
        <dbReference type="ARBA" id="ARBA00022475"/>
    </source>
</evidence>
<feature type="transmembrane region" description="Helical" evidence="6">
    <location>
        <begin position="29"/>
        <end position="51"/>
    </location>
</feature>
<evidence type="ECO:0000313" key="9">
    <source>
        <dbReference type="Proteomes" id="UP001551210"/>
    </source>
</evidence>
<evidence type="ECO:0000259" key="7">
    <source>
        <dbReference type="Pfam" id="PF02687"/>
    </source>
</evidence>
<protein>
    <submittedName>
        <fullName evidence="8">ABC transporter permease</fullName>
    </submittedName>
</protein>
<evidence type="ECO:0000256" key="1">
    <source>
        <dbReference type="ARBA" id="ARBA00004651"/>
    </source>
</evidence>
<evidence type="ECO:0000256" key="3">
    <source>
        <dbReference type="ARBA" id="ARBA00022692"/>
    </source>
</evidence>
<feature type="transmembrane region" description="Helical" evidence="6">
    <location>
        <begin position="79"/>
        <end position="103"/>
    </location>
</feature>
<keyword evidence="9" id="KW-1185">Reference proteome</keyword>
<keyword evidence="5 6" id="KW-0472">Membrane</keyword>
<keyword evidence="3 6" id="KW-0812">Transmembrane</keyword>